<dbReference type="GO" id="GO:0006281">
    <property type="term" value="P:DNA repair"/>
    <property type="evidence" value="ECO:0007669"/>
    <property type="project" value="TreeGrafter"/>
</dbReference>
<dbReference type="STRING" id="5364.A0A5C3N9W3"/>
<dbReference type="SMART" id="SM00490">
    <property type="entry name" value="HELICc"/>
    <property type="match status" value="1"/>
</dbReference>
<evidence type="ECO:0000256" key="2">
    <source>
        <dbReference type="ARBA" id="ARBA00022801"/>
    </source>
</evidence>
<protein>
    <recommendedName>
        <fullName evidence="5">Helicase C-terminal domain-containing protein</fullName>
    </recommendedName>
</protein>
<dbReference type="GO" id="GO:0016787">
    <property type="term" value="F:hydrolase activity"/>
    <property type="evidence" value="ECO:0007669"/>
    <property type="project" value="UniProtKB-KW"/>
</dbReference>
<dbReference type="GO" id="GO:0008094">
    <property type="term" value="F:ATP-dependent activity, acting on DNA"/>
    <property type="evidence" value="ECO:0007669"/>
    <property type="project" value="TreeGrafter"/>
</dbReference>
<dbReference type="PANTHER" id="PTHR45626">
    <property type="entry name" value="TRANSCRIPTION TERMINATION FACTOR 2-RELATED"/>
    <property type="match status" value="1"/>
</dbReference>
<dbReference type="InterPro" id="IPR014001">
    <property type="entry name" value="Helicase_ATP-bd"/>
</dbReference>
<dbReference type="InterPro" id="IPR049730">
    <property type="entry name" value="SNF2/RAD54-like_C"/>
</dbReference>
<evidence type="ECO:0000256" key="3">
    <source>
        <dbReference type="ARBA" id="ARBA00022840"/>
    </source>
</evidence>
<dbReference type="InterPro" id="IPR001650">
    <property type="entry name" value="Helicase_C-like"/>
</dbReference>
<dbReference type="Gene3D" id="3.40.50.300">
    <property type="entry name" value="P-loop containing nucleotide triphosphate hydrolases"/>
    <property type="match status" value="1"/>
</dbReference>
<accession>A0A5C3N9W3</accession>
<dbReference type="Pfam" id="PF00176">
    <property type="entry name" value="SNF2-rel_dom"/>
    <property type="match status" value="2"/>
</dbReference>
<sequence length="1246" mass="139637">MAFTCFSCCNDCRNFLPASTSYDGPYRLANYLPAGVIILPLLDDNLCCDHTHVEDGWHLFSAQAHIGHVENSADDVLLRSMDFLTAKYFIFPTCRRPKGIRSIYVRVYIIPFDLAGIQGRLRARHPEIIKEAGKAIRAITGRILQDKNLWQGYNCDQAAQAIIDGDIDNRTATRIYSDLASPDAAKLSQEARTSPACNRITAILSQEPIDGLRSSLYRCQAESVAAMLAQESRAFAVYDPLYLPLTGIDGRVFYFRPGDMEILRECPTMTQPCGGVLCEELGTGKTVMILALILATIDQLSQPEESIPDTRPIMTPLSLRNFPFTEPTETRRRLHIAAGATVDKRGHKIPSLSEILIHHLRAAPEDTGIRTNEELLERLPLWHLYQANTPFYYHYDIDIENSYQRRTSRKPASPGPRRMYLTTASLIVVPVNLVDQWDSEIQKHCDTRLRVFVERSGGTMPSASRLASEYDIVLLNHNSLSFAKTDISGLHSWHLCECPCFPGTRLPDCHCDEHTNISPLLQIRWKRLVIDEGHVSSTIHTNLSQFTVLLSAERRWIVTGTPTTNLLGLSFGSSREIDKRATANADEGAEKAVQDAVDPTPAQQRKWTDSEREDLRKLGTMITHFLGVRHFADQSTFNKFVVAPLFDADGPLPGAVQVLAQVMELVMIRHRIEDVEKDVILPPLRQETVLLDLDPYSLKSYNALQAIIAVNAIDSERVDRDYLFHPANVDALLQAIENMTQVMFWHTDSALFNVEELNRSAPATMQRAISRGISPDDAHLLNEAMYHMYVTSFRYFDPRICLLGFPVARPQKMLRGALCNQYRVCNVSNNIQRAWSRLETVPNSISSLTAEQFLQPDRLVRLRDMITTSPLASAQSLIEWGHLVAEEDRHKQLLISLREKVRKGHPKSKTADHDIDSAALKAVDVAKKEKAPEKIKEVLLELEAAQGRLVRAREGIKDPEGDKTADADVEPGVGSSVWASFLARSPVAGLRVGRTTSSKLNYVLSEVAQHASEEKFLIFSKMPLSLAYVAEGLDVIGVRYLQFTSNVDVQVRRQLVMTFQSSDKYRVFLMDLKHGARGLNLTTASRIIFCEPVWQADVESQAIKRAHRIGQTRPITVKTLAIRSTSEEVMVARREALKDTSGKVPSFVQESGMRHFIAHPKFLQPLEYGRTVDLDIPLFPDVEKALKTDAGAPSTSISPVPPTGGESVNVLDPDNGQPVEARVKRRKIVAFTEPEAPSQQEWVSRI</sequence>
<feature type="domain" description="Helicase C-terminal" evidence="5">
    <location>
        <begin position="999"/>
        <end position="1155"/>
    </location>
</feature>
<dbReference type="SMART" id="SM00487">
    <property type="entry name" value="DEXDc"/>
    <property type="match status" value="1"/>
</dbReference>
<dbReference type="AlphaFoldDB" id="A0A5C3N9W3"/>
<dbReference type="InterPro" id="IPR027417">
    <property type="entry name" value="P-loop_NTPase"/>
</dbReference>
<gene>
    <name evidence="6" type="ORF">OE88DRAFT_1693397</name>
</gene>
<dbReference type="OrthoDB" id="2801544at2759"/>
<keyword evidence="3" id="KW-0067">ATP-binding</keyword>
<evidence type="ECO:0000259" key="5">
    <source>
        <dbReference type="PROSITE" id="PS51194"/>
    </source>
</evidence>
<feature type="region of interest" description="Disordered" evidence="4">
    <location>
        <begin position="1190"/>
        <end position="1217"/>
    </location>
</feature>
<dbReference type="PROSITE" id="PS51194">
    <property type="entry name" value="HELICASE_CTER"/>
    <property type="match status" value="1"/>
</dbReference>
<dbReference type="PANTHER" id="PTHR45626:SF51">
    <property type="entry name" value="SNF2-RELATED DOMAIN-CONTAINING PROTEIN"/>
    <property type="match status" value="1"/>
</dbReference>
<dbReference type="Pfam" id="PF00271">
    <property type="entry name" value="Helicase_C"/>
    <property type="match status" value="1"/>
</dbReference>
<evidence type="ECO:0000313" key="7">
    <source>
        <dbReference type="Proteomes" id="UP000305948"/>
    </source>
</evidence>
<dbReference type="InterPro" id="IPR000330">
    <property type="entry name" value="SNF2_N"/>
</dbReference>
<evidence type="ECO:0000256" key="1">
    <source>
        <dbReference type="ARBA" id="ARBA00022741"/>
    </source>
</evidence>
<dbReference type="GO" id="GO:0005524">
    <property type="term" value="F:ATP binding"/>
    <property type="evidence" value="ECO:0007669"/>
    <property type="project" value="UniProtKB-KW"/>
</dbReference>
<evidence type="ECO:0000256" key="4">
    <source>
        <dbReference type="SAM" id="MobiDB-lite"/>
    </source>
</evidence>
<keyword evidence="2" id="KW-0378">Hydrolase</keyword>
<dbReference type="GO" id="GO:0005634">
    <property type="term" value="C:nucleus"/>
    <property type="evidence" value="ECO:0007669"/>
    <property type="project" value="TreeGrafter"/>
</dbReference>
<dbReference type="EMBL" id="ML213505">
    <property type="protein sequence ID" value="TFK54619.1"/>
    <property type="molecule type" value="Genomic_DNA"/>
</dbReference>
<dbReference type="InterPro" id="IPR050628">
    <property type="entry name" value="SNF2_RAD54_helicase_TF"/>
</dbReference>
<dbReference type="Gene3D" id="3.40.50.10810">
    <property type="entry name" value="Tandem AAA-ATPase domain"/>
    <property type="match status" value="1"/>
</dbReference>
<dbReference type="InterPro" id="IPR038718">
    <property type="entry name" value="SNF2-like_sf"/>
</dbReference>
<keyword evidence="1" id="KW-0547">Nucleotide-binding</keyword>
<proteinExistence type="predicted"/>
<dbReference type="Proteomes" id="UP000305948">
    <property type="component" value="Unassembled WGS sequence"/>
</dbReference>
<evidence type="ECO:0000313" key="6">
    <source>
        <dbReference type="EMBL" id="TFK54619.1"/>
    </source>
</evidence>
<dbReference type="CDD" id="cd18793">
    <property type="entry name" value="SF2_C_SNF"/>
    <property type="match status" value="1"/>
</dbReference>
<reference evidence="6 7" key="1">
    <citation type="journal article" date="2019" name="Nat. Ecol. Evol.">
        <title>Megaphylogeny resolves global patterns of mushroom evolution.</title>
        <authorList>
            <person name="Varga T."/>
            <person name="Krizsan K."/>
            <person name="Foldi C."/>
            <person name="Dima B."/>
            <person name="Sanchez-Garcia M."/>
            <person name="Sanchez-Ramirez S."/>
            <person name="Szollosi G.J."/>
            <person name="Szarkandi J.G."/>
            <person name="Papp V."/>
            <person name="Albert L."/>
            <person name="Andreopoulos W."/>
            <person name="Angelini C."/>
            <person name="Antonin V."/>
            <person name="Barry K.W."/>
            <person name="Bougher N.L."/>
            <person name="Buchanan P."/>
            <person name="Buyck B."/>
            <person name="Bense V."/>
            <person name="Catcheside P."/>
            <person name="Chovatia M."/>
            <person name="Cooper J."/>
            <person name="Damon W."/>
            <person name="Desjardin D."/>
            <person name="Finy P."/>
            <person name="Geml J."/>
            <person name="Haridas S."/>
            <person name="Hughes K."/>
            <person name="Justo A."/>
            <person name="Karasinski D."/>
            <person name="Kautmanova I."/>
            <person name="Kiss B."/>
            <person name="Kocsube S."/>
            <person name="Kotiranta H."/>
            <person name="LaButti K.M."/>
            <person name="Lechner B.E."/>
            <person name="Liimatainen K."/>
            <person name="Lipzen A."/>
            <person name="Lukacs Z."/>
            <person name="Mihaltcheva S."/>
            <person name="Morgado L.N."/>
            <person name="Niskanen T."/>
            <person name="Noordeloos M.E."/>
            <person name="Ohm R.A."/>
            <person name="Ortiz-Santana B."/>
            <person name="Ovrebo C."/>
            <person name="Racz N."/>
            <person name="Riley R."/>
            <person name="Savchenko A."/>
            <person name="Shiryaev A."/>
            <person name="Soop K."/>
            <person name="Spirin V."/>
            <person name="Szebenyi C."/>
            <person name="Tomsovsky M."/>
            <person name="Tulloss R.E."/>
            <person name="Uehling J."/>
            <person name="Grigoriev I.V."/>
            <person name="Vagvolgyi C."/>
            <person name="Papp T."/>
            <person name="Martin F.M."/>
            <person name="Miettinen O."/>
            <person name="Hibbett D.S."/>
            <person name="Nagy L.G."/>
        </authorList>
    </citation>
    <scope>NUCLEOTIDE SEQUENCE [LARGE SCALE GENOMIC DNA]</scope>
    <source>
        <strain evidence="6 7">OMC1185</strain>
    </source>
</reference>
<feature type="region of interest" description="Disordered" evidence="4">
    <location>
        <begin position="580"/>
        <end position="610"/>
    </location>
</feature>
<dbReference type="SUPFAM" id="SSF52540">
    <property type="entry name" value="P-loop containing nucleoside triphosphate hydrolases"/>
    <property type="match status" value="2"/>
</dbReference>
<organism evidence="6 7">
    <name type="scientific">Heliocybe sulcata</name>
    <dbReference type="NCBI Taxonomy" id="5364"/>
    <lineage>
        <taxon>Eukaryota</taxon>
        <taxon>Fungi</taxon>
        <taxon>Dikarya</taxon>
        <taxon>Basidiomycota</taxon>
        <taxon>Agaricomycotina</taxon>
        <taxon>Agaricomycetes</taxon>
        <taxon>Gloeophyllales</taxon>
        <taxon>Gloeophyllaceae</taxon>
        <taxon>Heliocybe</taxon>
    </lineage>
</organism>
<name>A0A5C3N9W3_9AGAM</name>
<keyword evidence="7" id="KW-1185">Reference proteome</keyword>